<evidence type="ECO:0000313" key="4">
    <source>
        <dbReference type="Proteomes" id="UP000799640"/>
    </source>
</evidence>
<feature type="transmembrane region" description="Helical" evidence="1">
    <location>
        <begin position="7"/>
        <end position="27"/>
    </location>
</feature>
<dbReference type="OrthoDB" id="202415at2759"/>
<keyword evidence="1" id="KW-0472">Membrane</keyword>
<dbReference type="Proteomes" id="UP000799640">
    <property type="component" value="Unassembled WGS sequence"/>
</dbReference>
<reference evidence="3" key="1">
    <citation type="journal article" date="2020" name="Stud. Mycol.">
        <title>101 Dothideomycetes genomes: a test case for predicting lifestyles and emergence of pathogens.</title>
        <authorList>
            <person name="Haridas S."/>
            <person name="Albert R."/>
            <person name="Binder M."/>
            <person name="Bloem J."/>
            <person name="Labutti K."/>
            <person name="Salamov A."/>
            <person name="Andreopoulos B."/>
            <person name="Baker S."/>
            <person name="Barry K."/>
            <person name="Bills G."/>
            <person name="Bluhm B."/>
            <person name="Cannon C."/>
            <person name="Castanera R."/>
            <person name="Culley D."/>
            <person name="Daum C."/>
            <person name="Ezra D."/>
            <person name="Gonzalez J."/>
            <person name="Henrissat B."/>
            <person name="Kuo A."/>
            <person name="Liang C."/>
            <person name="Lipzen A."/>
            <person name="Lutzoni F."/>
            <person name="Magnuson J."/>
            <person name="Mondo S."/>
            <person name="Nolan M."/>
            <person name="Ohm R."/>
            <person name="Pangilinan J."/>
            <person name="Park H.-J."/>
            <person name="Ramirez L."/>
            <person name="Alfaro M."/>
            <person name="Sun H."/>
            <person name="Tritt A."/>
            <person name="Yoshinaga Y."/>
            <person name="Zwiers L.-H."/>
            <person name="Turgeon B."/>
            <person name="Goodwin S."/>
            <person name="Spatafora J."/>
            <person name="Crous P."/>
            <person name="Grigoriev I."/>
        </authorList>
    </citation>
    <scope>NUCLEOTIDE SEQUENCE</scope>
    <source>
        <strain evidence="3">CBS 262.69</strain>
    </source>
</reference>
<dbReference type="EMBL" id="ML996694">
    <property type="protein sequence ID" value="KAF2401047.1"/>
    <property type="molecule type" value="Genomic_DNA"/>
</dbReference>
<organism evidence="3 4">
    <name type="scientific">Trichodelitschia bisporula</name>
    <dbReference type="NCBI Taxonomy" id="703511"/>
    <lineage>
        <taxon>Eukaryota</taxon>
        <taxon>Fungi</taxon>
        <taxon>Dikarya</taxon>
        <taxon>Ascomycota</taxon>
        <taxon>Pezizomycotina</taxon>
        <taxon>Dothideomycetes</taxon>
        <taxon>Dothideomycetes incertae sedis</taxon>
        <taxon>Phaeotrichales</taxon>
        <taxon>Phaeotrichaceae</taxon>
        <taxon>Trichodelitschia</taxon>
    </lineage>
</organism>
<evidence type="ECO:0000259" key="2">
    <source>
        <dbReference type="SMART" id="SM00672"/>
    </source>
</evidence>
<name>A0A6G1HYY3_9PEZI</name>
<dbReference type="InterPro" id="IPR051091">
    <property type="entry name" value="O-Glucosyltr/Glycosyltrsf_90"/>
</dbReference>
<evidence type="ECO:0000256" key="1">
    <source>
        <dbReference type="SAM" id="Phobius"/>
    </source>
</evidence>
<sequence length="437" mass="50430">MSTCPRTGSFVVITFASLAIAVSLFLWTPFYSGLPPPAWTQTSTGDSAQIVKLAPSYAPRGWNFDPARDANNYSLNSAQCARAFPRLYHELERAVRQRHELALGNVTTEDVDVQWRDSGELVRVLLWEGQLRIVDTNWADHGWDIPRALAILHSIHRAVLSSRAERIPNIEFAVSVGDWPGDPIDEHPIWVLTRHRDQPNKWVMPDFGFWSWPIDFIGEYTQVRRDIEENEPAWDNKDTRLVWRGATKTNALREALVRVSKGKAWSDVQEIKWNDEELMKQTALSIPEHCNYRFVAHTEGHSYSGRGKYLLNCHSVSVVHEPEWIEPHTHLFIPSGPQQNVVAVRRDFKDLNKQMKSLMRQPERAQQIATNSVATFRDRYLTPAATACYWRDMFRAWASVSFEPQLFEIVEGERRERGVSFESWVTELEYPEEDADD</sequence>
<keyword evidence="1" id="KW-0812">Transmembrane</keyword>
<evidence type="ECO:0000313" key="3">
    <source>
        <dbReference type="EMBL" id="KAF2401047.1"/>
    </source>
</evidence>
<dbReference type="PANTHER" id="PTHR12203:SF107">
    <property type="entry name" value="GLYCOSYL TRANSFERASE CAP10 DOMAIN-CONTAINING PROTEIN"/>
    <property type="match status" value="1"/>
</dbReference>
<dbReference type="PANTHER" id="PTHR12203">
    <property type="entry name" value="KDEL LYS-ASP-GLU-LEU CONTAINING - RELATED"/>
    <property type="match status" value="1"/>
</dbReference>
<dbReference type="Pfam" id="PF05686">
    <property type="entry name" value="Glyco_transf_90"/>
    <property type="match status" value="1"/>
</dbReference>
<keyword evidence="4" id="KW-1185">Reference proteome</keyword>
<proteinExistence type="predicted"/>
<dbReference type="SMART" id="SM00672">
    <property type="entry name" value="CAP10"/>
    <property type="match status" value="1"/>
</dbReference>
<keyword evidence="1" id="KW-1133">Transmembrane helix</keyword>
<gene>
    <name evidence="3" type="ORF">EJ06DRAFT_556497</name>
</gene>
<feature type="domain" description="Glycosyl transferase CAP10" evidence="2">
    <location>
        <begin position="166"/>
        <end position="402"/>
    </location>
</feature>
<dbReference type="InterPro" id="IPR006598">
    <property type="entry name" value="CAP10"/>
</dbReference>
<accession>A0A6G1HYY3</accession>
<protein>
    <recommendedName>
        <fullName evidence="2">Glycosyl transferase CAP10 domain-containing protein</fullName>
    </recommendedName>
</protein>
<dbReference type="AlphaFoldDB" id="A0A6G1HYY3"/>